<dbReference type="Proteomes" id="UP000324222">
    <property type="component" value="Unassembled WGS sequence"/>
</dbReference>
<gene>
    <name evidence="1" type="ORF">E2C01_056998</name>
</gene>
<name>A0A5B7GZ75_PORTR</name>
<accession>A0A5B7GZ75</accession>
<protein>
    <submittedName>
        <fullName evidence="1">Uncharacterized protein</fullName>
    </submittedName>
</protein>
<organism evidence="1 2">
    <name type="scientific">Portunus trituberculatus</name>
    <name type="common">Swimming crab</name>
    <name type="synonym">Neptunus trituberculatus</name>
    <dbReference type="NCBI Taxonomy" id="210409"/>
    <lineage>
        <taxon>Eukaryota</taxon>
        <taxon>Metazoa</taxon>
        <taxon>Ecdysozoa</taxon>
        <taxon>Arthropoda</taxon>
        <taxon>Crustacea</taxon>
        <taxon>Multicrustacea</taxon>
        <taxon>Malacostraca</taxon>
        <taxon>Eumalacostraca</taxon>
        <taxon>Eucarida</taxon>
        <taxon>Decapoda</taxon>
        <taxon>Pleocyemata</taxon>
        <taxon>Brachyura</taxon>
        <taxon>Eubrachyura</taxon>
        <taxon>Portunoidea</taxon>
        <taxon>Portunidae</taxon>
        <taxon>Portuninae</taxon>
        <taxon>Portunus</taxon>
    </lineage>
</organism>
<comment type="caution">
    <text evidence="1">The sequence shown here is derived from an EMBL/GenBank/DDBJ whole genome shotgun (WGS) entry which is preliminary data.</text>
</comment>
<dbReference type="EMBL" id="VSRR010020193">
    <property type="protein sequence ID" value="MPC62909.1"/>
    <property type="molecule type" value="Genomic_DNA"/>
</dbReference>
<keyword evidence="2" id="KW-1185">Reference proteome</keyword>
<reference evidence="1 2" key="1">
    <citation type="submission" date="2019-05" db="EMBL/GenBank/DDBJ databases">
        <title>Another draft genome of Portunus trituberculatus and its Hox gene families provides insights of decapod evolution.</title>
        <authorList>
            <person name="Jeong J.-H."/>
            <person name="Song I."/>
            <person name="Kim S."/>
            <person name="Choi T."/>
            <person name="Kim D."/>
            <person name="Ryu S."/>
            <person name="Kim W."/>
        </authorList>
    </citation>
    <scope>NUCLEOTIDE SEQUENCE [LARGE SCALE GENOMIC DNA]</scope>
    <source>
        <tissue evidence="1">Muscle</tissue>
    </source>
</reference>
<sequence length="89" mass="9952">MIQSFVNVGSISEDLVVDCCYDWHGEWWLSPIDHHGIPNSSLQSNAEFCQAQWILELAEMPSWQSLVETLGVSGSTPEYSNGKDGRSLH</sequence>
<dbReference type="AlphaFoldDB" id="A0A5B7GZ75"/>
<proteinExistence type="predicted"/>
<evidence type="ECO:0000313" key="2">
    <source>
        <dbReference type="Proteomes" id="UP000324222"/>
    </source>
</evidence>
<evidence type="ECO:0000313" key="1">
    <source>
        <dbReference type="EMBL" id="MPC62909.1"/>
    </source>
</evidence>